<feature type="region of interest" description="Disordered" evidence="1">
    <location>
        <begin position="1"/>
        <end position="35"/>
    </location>
</feature>
<dbReference type="AlphaFoldDB" id="A0A2I0UCY7"/>
<sequence>MSLGPFCESQSAAGGDGARDHTGERQATRDTGHYQNVNVSGSNQLLWHCGQPYWLIIFPLSFFILVRRPACGEEHPGQPCAKLESDHNHSRYKEMGYMKLGKRRVAKQEGPLTSGRVQHSLSNAAAETIEYAITHNLVLFHSCHLEQFWQQKGSYDCSLVLYGNSPVYYSGVVNEFTRPSGVFYLLTSIDSA</sequence>
<dbReference type="Proteomes" id="UP000233556">
    <property type="component" value="Unassembled WGS sequence"/>
</dbReference>
<organism evidence="2 3">
    <name type="scientific">Limosa lapponica baueri</name>
    <dbReference type="NCBI Taxonomy" id="1758121"/>
    <lineage>
        <taxon>Eukaryota</taxon>
        <taxon>Metazoa</taxon>
        <taxon>Chordata</taxon>
        <taxon>Craniata</taxon>
        <taxon>Vertebrata</taxon>
        <taxon>Euteleostomi</taxon>
        <taxon>Archelosauria</taxon>
        <taxon>Archosauria</taxon>
        <taxon>Dinosauria</taxon>
        <taxon>Saurischia</taxon>
        <taxon>Theropoda</taxon>
        <taxon>Coelurosauria</taxon>
        <taxon>Aves</taxon>
        <taxon>Neognathae</taxon>
        <taxon>Neoaves</taxon>
        <taxon>Charadriiformes</taxon>
        <taxon>Scolopacidae</taxon>
        <taxon>Limosa</taxon>
    </lineage>
</organism>
<evidence type="ECO:0000256" key="1">
    <source>
        <dbReference type="SAM" id="MobiDB-lite"/>
    </source>
</evidence>
<name>A0A2I0UCY7_LIMLA</name>
<reference evidence="3" key="1">
    <citation type="submission" date="2017-11" db="EMBL/GenBank/DDBJ databases">
        <authorList>
            <person name="Lima N.C."/>
            <person name="Parody-Merino A.M."/>
            <person name="Battley P.F."/>
            <person name="Fidler A.E."/>
            <person name="Prosdocimi F."/>
        </authorList>
    </citation>
    <scope>NUCLEOTIDE SEQUENCE [LARGE SCALE GENOMIC DNA]</scope>
</reference>
<feature type="compositionally biased region" description="Basic and acidic residues" evidence="1">
    <location>
        <begin position="17"/>
        <end position="32"/>
    </location>
</feature>
<keyword evidence="3" id="KW-1185">Reference proteome</keyword>
<evidence type="ECO:0000313" key="2">
    <source>
        <dbReference type="EMBL" id="PKU43912.1"/>
    </source>
</evidence>
<reference evidence="3" key="2">
    <citation type="submission" date="2017-12" db="EMBL/GenBank/DDBJ databases">
        <title>Genome sequence of the Bar-tailed Godwit (Limosa lapponica baueri).</title>
        <authorList>
            <person name="Lima N.C.B."/>
            <person name="Parody-Merino A.M."/>
            <person name="Battley P.F."/>
            <person name="Fidler A.E."/>
            <person name="Prosdocimi F."/>
        </authorList>
    </citation>
    <scope>NUCLEOTIDE SEQUENCE [LARGE SCALE GENOMIC DNA]</scope>
</reference>
<gene>
    <name evidence="2" type="ORF">llap_5798</name>
</gene>
<accession>A0A2I0UCY7</accession>
<evidence type="ECO:0000313" key="3">
    <source>
        <dbReference type="Proteomes" id="UP000233556"/>
    </source>
</evidence>
<proteinExistence type="predicted"/>
<dbReference type="EMBL" id="KZ505864">
    <property type="protein sequence ID" value="PKU43912.1"/>
    <property type="molecule type" value="Genomic_DNA"/>
</dbReference>
<protein>
    <submittedName>
        <fullName evidence="2">Uncharacterized protein</fullName>
    </submittedName>
</protein>